<accession>A0A922MNJ9</accession>
<comment type="caution">
    <text evidence="2">The sequence shown here is derived from an EMBL/GenBank/DDBJ whole genome shotgun (WGS) entry which is preliminary data.</text>
</comment>
<keyword evidence="1" id="KW-0732">Signal</keyword>
<name>A0A922MNJ9_SPOEX</name>
<proteinExistence type="predicted"/>
<dbReference type="Proteomes" id="UP000814243">
    <property type="component" value="Unassembled WGS sequence"/>
</dbReference>
<reference evidence="2" key="1">
    <citation type="journal article" date="2021" name="G3 (Bethesda)">
        <title>Genome and transcriptome analysis of the beet armyworm Spodoptera exigua reveals targets for pest control. .</title>
        <authorList>
            <person name="Simon S."/>
            <person name="Breeschoten T."/>
            <person name="Jansen H.J."/>
            <person name="Dirks R.P."/>
            <person name="Schranz M.E."/>
            <person name="Ros V.I.D."/>
        </authorList>
    </citation>
    <scope>NUCLEOTIDE SEQUENCE</scope>
    <source>
        <strain evidence="2">TB_SE_WUR_2020</strain>
    </source>
</reference>
<feature type="chain" id="PRO_5037893606" evidence="1">
    <location>
        <begin position="17"/>
        <end position="189"/>
    </location>
</feature>
<evidence type="ECO:0000256" key="1">
    <source>
        <dbReference type="SAM" id="SignalP"/>
    </source>
</evidence>
<dbReference type="EMBL" id="JACEFF010000294">
    <property type="protein sequence ID" value="KAH9640139.1"/>
    <property type="molecule type" value="Genomic_DNA"/>
</dbReference>
<evidence type="ECO:0000313" key="2">
    <source>
        <dbReference type="EMBL" id="KAH9640139.1"/>
    </source>
</evidence>
<sequence length="189" mass="21498">MFPLYIFAVILQVVSSSLTPHCQKDVEVTSIETKNPEDIIGNWKFVYHWDPNEKLVEDYLQVDHDFECPGVKITAADEEFVKKIAGECTKDEIPFAWEDAKVRIDAPYLQMDGALVILGEKETWLIVDCAMMVRIEIKKISDNYIVMTNPEKGNTSEMIARYSPAADELDCVARNLDVVKGMKGFKICK</sequence>
<protein>
    <submittedName>
        <fullName evidence="2">Uncharacterized protein</fullName>
    </submittedName>
</protein>
<dbReference type="AlphaFoldDB" id="A0A922MNJ9"/>
<organism evidence="2 3">
    <name type="scientific">Spodoptera exigua</name>
    <name type="common">Beet armyworm</name>
    <name type="synonym">Noctua fulgens</name>
    <dbReference type="NCBI Taxonomy" id="7107"/>
    <lineage>
        <taxon>Eukaryota</taxon>
        <taxon>Metazoa</taxon>
        <taxon>Ecdysozoa</taxon>
        <taxon>Arthropoda</taxon>
        <taxon>Hexapoda</taxon>
        <taxon>Insecta</taxon>
        <taxon>Pterygota</taxon>
        <taxon>Neoptera</taxon>
        <taxon>Endopterygota</taxon>
        <taxon>Lepidoptera</taxon>
        <taxon>Glossata</taxon>
        <taxon>Ditrysia</taxon>
        <taxon>Noctuoidea</taxon>
        <taxon>Noctuidae</taxon>
        <taxon>Amphipyrinae</taxon>
        <taxon>Spodoptera</taxon>
    </lineage>
</organism>
<feature type="signal peptide" evidence="1">
    <location>
        <begin position="1"/>
        <end position="16"/>
    </location>
</feature>
<gene>
    <name evidence="2" type="ORF">HF086_002799</name>
</gene>
<evidence type="ECO:0000313" key="3">
    <source>
        <dbReference type="Proteomes" id="UP000814243"/>
    </source>
</evidence>